<evidence type="ECO:0000313" key="2">
    <source>
        <dbReference type="Proteomes" id="UP000735302"/>
    </source>
</evidence>
<dbReference type="Proteomes" id="UP000735302">
    <property type="component" value="Unassembled WGS sequence"/>
</dbReference>
<name>A0AAV4ABF0_9GAST</name>
<comment type="caution">
    <text evidence="1">The sequence shown here is derived from an EMBL/GenBank/DDBJ whole genome shotgun (WGS) entry which is preliminary data.</text>
</comment>
<proteinExistence type="predicted"/>
<protein>
    <submittedName>
        <fullName evidence="1">Uncharacterized protein</fullName>
    </submittedName>
</protein>
<keyword evidence="2" id="KW-1185">Reference proteome</keyword>
<gene>
    <name evidence="1" type="ORF">PoB_003048100</name>
</gene>
<dbReference type="EMBL" id="BLXT01003734">
    <property type="protein sequence ID" value="GFO03976.1"/>
    <property type="molecule type" value="Genomic_DNA"/>
</dbReference>
<dbReference type="AlphaFoldDB" id="A0AAV4ABF0"/>
<organism evidence="1 2">
    <name type="scientific">Plakobranchus ocellatus</name>
    <dbReference type="NCBI Taxonomy" id="259542"/>
    <lineage>
        <taxon>Eukaryota</taxon>
        <taxon>Metazoa</taxon>
        <taxon>Spiralia</taxon>
        <taxon>Lophotrochozoa</taxon>
        <taxon>Mollusca</taxon>
        <taxon>Gastropoda</taxon>
        <taxon>Heterobranchia</taxon>
        <taxon>Euthyneura</taxon>
        <taxon>Panpulmonata</taxon>
        <taxon>Sacoglossa</taxon>
        <taxon>Placobranchoidea</taxon>
        <taxon>Plakobranchidae</taxon>
        <taxon>Plakobranchus</taxon>
    </lineage>
</organism>
<evidence type="ECO:0000313" key="1">
    <source>
        <dbReference type="EMBL" id="GFO03976.1"/>
    </source>
</evidence>
<sequence>MFKTFSGTFAKHKTYTANYINMITGTASSFSHNPLASRRRRDFSRTRLRRLIASTLTEHVSSAAGAPVRMLITWALRDQSLPNKLFKINLSNIFHNSCGMRMRESQYLPQC</sequence>
<accession>A0AAV4ABF0</accession>
<reference evidence="1 2" key="1">
    <citation type="journal article" date="2021" name="Elife">
        <title>Chloroplast acquisition without the gene transfer in kleptoplastic sea slugs, Plakobranchus ocellatus.</title>
        <authorList>
            <person name="Maeda T."/>
            <person name="Takahashi S."/>
            <person name="Yoshida T."/>
            <person name="Shimamura S."/>
            <person name="Takaki Y."/>
            <person name="Nagai Y."/>
            <person name="Toyoda A."/>
            <person name="Suzuki Y."/>
            <person name="Arimoto A."/>
            <person name="Ishii H."/>
            <person name="Satoh N."/>
            <person name="Nishiyama T."/>
            <person name="Hasebe M."/>
            <person name="Maruyama T."/>
            <person name="Minagawa J."/>
            <person name="Obokata J."/>
            <person name="Shigenobu S."/>
        </authorList>
    </citation>
    <scope>NUCLEOTIDE SEQUENCE [LARGE SCALE GENOMIC DNA]</scope>
</reference>